<accession>A0AAW6LUG8</accession>
<keyword evidence="1" id="KW-1133">Transmembrane helix</keyword>
<evidence type="ECO:0000256" key="1">
    <source>
        <dbReference type="SAM" id="Phobius"/>
    </source>
</evidence>
<gene>
    <name evidence="2" type="ORF">PXH69_24115</name>
</gene>
<evidence type="ECO:0000313" key="3">
    <source>
        <dbReference type="Proteomes" id="UP001217325"/>
    </source>
</evidence>
<evidence type="ECO:0000313" key="2">
    <source>
        <dbReference type="EMBL" id="MDE8648068.1"/>
    </source>
</evidence>
<dbReference type="Proteomes" id="UP001217325">
    <property type="component" value="Unassembled WGS sequence"/>
</dbReference>
<dbReference type="RefSeq" id="WP_275232305.1">
    <property type="nucleotide sequence ID" value="NZ_JARDXE010000017.1"/>
</dbReference>
<keyword evidence="1" id="KW-0472">Membrane</keyword>
<organism evidence="2 3">
    <name type="scientific">Rhodococcus qingshengii</name>
    <dbReference type="NCBI Taxonomy" id="334542"/>
    <lineage>
        <taxon>Bacteria</taxon>
        <taxon>Bacillati</taxon>
        <taxon>Actinomycetota</taxon>
        <taxon>Actinomycetes</taxon>
        <taxon>Mycobacteriales</taxon>
        <taxon>Nocardiaceae</taxon>
        <taxon>Rhodococcus</taxon>
        <taxon>Rhodococcus erythropolis group</taxon>
    </lineage>
</organism>
<keyword evidence="1" id="KW-0812">Transmembrane</keyword>
<dbReference type="AlphaFoldDB" id="A0AAW6LUG8"/>
<protein>
    <submittedName>
        <fullName evidence="2">Uncharacterized protein</fullName>
    </submittedName>
</protein>
<comment type="caution">
    <text evidence="2">The sequence shown here is derived from an EMBL/GenBank/DDBJ whole genome shotgun (WGS) entry which is preliminary data.</text>
</comment>
<dbReference type="EMBL" id="JARDXE010000017">
    <property type="protein sequence ID" value="MDE8648068.1"/>
    <property type="molecule type" value="Genomic_DNA"/>
</dbReference>
<reference evidence="2" key="1">
    <citation type="submission" date="2023-02" db="EMBL/GenBank/DDBJ databases">
        <title>A novel hydrolase synthesized by Rhodococcus erythropolis HQ is responsible for the detoxification of Zearalenone.</title>
        <authorList>
            <person name="Hu J."/>
            <person name="Xu J."/>
        </authorList>
    </citation>
    <scope>NUCLEOTIDE SEQUENCE</scope>
    <source>
        <strain evidence="2">HQ</strain>
    </source>
</reference>
<proteinExistence type="predicted"/>
<feature type="transmembrane region" description="Helical" evidence="1">
    <location>
        <begin position="6"/>
        <end position="22"/>
    </location>
</feature>
<sequence>MITAIVGAASTILIALVGFIGLRMPSLESQRQDFQAILDPLRKEIVDLRERVGELERGRKEDAKRMHVSLKFIRELILFINVNLPGVAHPAIPVEIEDEV</sequence>
<name>A0AAW6LUG8_RHOSG</name>